<dbReference type="AlphaFoldDB" id="A0A7J7JDU5"/>
<name>A0A7J7JDU5_BUGNE</name>
<sequence length="204" mass="23209">MHYPVVHISHMDAETFCQWSGKRLPTEAEWEFAARGGLKGTPYPWGDDFSSKRTNLWQGLFPLENKMYDGYKHLSPVDAFKQQNAYGMYDVLGNTWEWTATPFQRGNIGNLSLELSASYPGQKYYVLKGASFIDFREETAHINHAARLSNRLARPLGFTSQNIGFRCAQDYKPAPRPPTIHTLPGKSDPEAPKVTVLLNRKEEL</sequence>
<dbReference type="InterPro" id="IPR042095">
    <property type="entry name" value="SUMF_sf"/>
</dbReference>
<dbReference type="SUPFAM" id="SSF56436">
    <property type="entry name" value="C-type lectin-like"/>
    <property type="match status" value="1"/>
</dbReference>
<dbReference type="EMBL" id="VXIV02002699">
    <property type="protein sequence ID" value="KAF6023548.1"/>
    <property type="molecule type" value="Genomic_DNA"/>
</dbReference>
<reference evidence="3" key="1">
    <citation type="submission" date="2020-06" db="EMBL/GenBank/DDBJ databases">
        <title>Draft genome of Bugula neritina, a colonial animal packing powerful symbionts and potential medicines.</title>
        <authorList>
            <person name="Rayko M."/>
        </authorList>
    </citation>
    <scope>NUCLEOTIDE SEQUENCE [LARGE SCALE GENOMIC DNA]</scope>
    <source>
        <strain evidence="3">Kwan_BN1</strain>
    </source>
</reference>
<gene>
    <name evidence="3" type="ORF">EB796_018145</name>
</gene>
<evidence type="ECO:0000313" key="3">
    <source>
        <dbReference type="EMBL" id="KAF6023548.1"/>
    </source>
</evidence>
<dbReference type="PANTHER" id="PTHR23150:SF33">
    <property type="entry name" value="INACTIVE C-ALPHA-FORMYLGLYCINE-GENERATING ENZYME 2"/>
    <property type="match status" value="1"/>
</dbReference>
<feature type="domain" description="Sulfatase-modifying factor enzyme-like" evidence="2">
    <location>
        <begin position="3"/>
        <end position="168"/>
    </location>
</feature>
<dbReference type="InterPro" id="IPR016187">
    <property type="entry name" value="CTDL_fold"/>
</dbReference>
<accession>A0A7J7JDU5</accession>
<dbReference type="GO" id="GO:0005783">
    <property type="term" value="C:endoplasmic reticulum"/>
    <property type="evidence" value="ECO:0007669"/>
    <property type="project" value="TreeGrafter"/>
</dbReference>
<dbReference type="InterPro" id="IPR051043">
    <property type="entry name" value="Sulfatase_Mod_Factor_Kinase"/>
</dbReference>
<dbReference type="InterPro" id="IPR005532">
    <property type="entry name" value="SUMF_dom"/>
</dbReference>
<comment type="similarity">
    <text evidence="1">Belongs to the sulfatase-modifying factor family.</text>
</comment>
<dbReference type="PANTHER" id="PTHR23150">
    <property type="entry name" value="SULFATASE MODIFYING FACTOR 1, 2"/>
    <property type="match status" value="1"/>
</dbReference>
<dbReference type="Gene3D" id="3.90.1580.10">
    <property type="entry name" value="paralog of FGE (formylglycine-generating enzyme)"/>
    <property type="match status" value="1"/>
</dbReference>
<keyword evidence="4" id="KW-1185">Reference proteome</keyword>
<evidence type="ECO:0000259" key="2">
    <source>
        <dbReference type="Pfam" id="PF03781"/>
    </source>
</evidence>
<dbReference type="OrthoDB" id="659at2759"/>
<evidence type="ECO:0000256" key="1">
    <source>
        <dbReference type="ARBA" id="ARBA00005310"/>
    </source>
</evidence>
<protein>
    <submittedName>
        <fullName evidence="3">SUMF2</fullName>
    </submittedName>
</protein>
<comment type="caution">
    <text evidence="3">The sequence shown here is derived from an EMBL/GenBank/DDBJ whole genome shotgun (WGS) entry which is preliminary data.</text>
</comment>
<dbReference type="Pfam" id="PF03781">
    <property type="entry name" value="FGE-sulfatase"/>
    <property type="match status" value="1"/>
</dbReference>
<dbReference type="Proteomes" id="UP000593567">
    <property type="component" value="Unassembled WGS sequence"/>
</dbReference>
<proteinExistence type="inferred from homology"/>
<organism evidence="3 4">
    <name type="scientific">Bugula neritina</name>
    <name type="common">Brown bryozoan</name>
    <name type="synonym">Sertularia neritina</name>
    <dbReference type="NCBI Taxonomy" id="10212"/>
    <lineage>
        <taxon>Eukaryota</taxon>
        <taxon>Metazoa</taxon>
        <taxon>Spiralia</taxon>
        <taxon>Lophotrochozoa</taxon>
        <taxon>Bryozoa</taxon>
        <taxon>Gymnolaemata</taxon>
        <taxon>Cheilostomatida</taxon>
        <taxon>Flustrina</taxon>
        <taxon>Buguloidea</taxon>
        <taxon>Bugulidae</taxon>
        <taxon>Bugula</taxon>
    </lineage>
</organism>
<evidence type="ECO:0000313" key="4">
    <source>
        <dbReference type="Proteomes" id="UP000593567"/>
    </source>
</evidence>